<comment type="caution">
    <text evidence="4">The sequence shown here is derived from an EMBL/GenBank/DDBJ whole genome shotgun (WGS) entry which is preliminary data.</text>
</comment>
<evidence type="ECO:0000256" key="2">
    <source>
        <dbReference type="SAM" id="Phobius"/>
    </source>
</evidence>
<dbReference type="InterPro" id="IPR003362">
    <property type="entry name" value="Bact_transf"/>
</dbReference>
<dbReference type="PANTHER" id="PTHR30576:SF8">
    <property type="entry name" value="UNDECAPRENYL-PHOSPHATE GALACTOSE PHOSPHOTRANSFERASE"/>
    <property type="match status" value="1"/>
</dbReference>
<protein>
    <submittedName>
        <fullName evidence="4">Sugar transferase</fullName>
    </submittedName>
</protein>
<dbReference type="PANTHER" id="PTHR30576">
    <property type="entry name" value="COLANIC BIOSYNTHESIS UDP-GLUCOSE LIPID CARRIER TRANSFERASE"/>
    <property type="match status" value="1"/>
</dbReference>
<accession>A0A3A1N5I2</accession>
<keyword evidence="2" id="KW-0472">Membrane</keyword>
<name>A0A3A1N5I2_9FLAO</name>
<feature type="transmembrane region" description="Helical" evidence="2">
    <location>
        <begin position="12"/>
        <end position="36"/>
    </location>
</feature>
<dbReference type="EMBL" id="QXFH01000077">
    <property type="protein sequence ID" value="RIV30523.1"/>
    <property type="molecule type" value="Genomic_DNA"/>
</dbReference>
<organism evidence="4 5">
    <name type="scientific">Flagellimonas lutimaris</name>
    <dbReference type="NCBI Taxonomy" id="475082"/>
    <lineage>
        <taxon>Bacteria</taxon>
        <taxon>Pseudomonadati</taxon>
        <taxon>Bacteroidota</taxon>
        <taxon>Flavobacteriia</taxon>
        <taxon>Flavobacteriales</taxon>
        <taxon>Flavobacteriaceae</taxon>
        <taxon>Flagellimonas</taxon>
    </lineage>
</organism>
<keyword evidence="5" id="KW-1185">Reference proteome</keyword>
<dbReference type="RefSeq" id="WP_119609246.1">
    <property type="nucleotide sequence ID" value="NZ_QXFH01000077.1"/>
</dbReference>
<reference evidence="4 5" key="1">
    <citation type="submission" date="2018-08" db="EMBL/GenBank/DDBJ databases">
        <title>Proposal of Muricauda 72 sp.nov. and Muricauda NH166 sp.nov., isolated from seawater.</title>
        <authorList>
            <person name="Cheng H."/>
            <person name="Wu Y.-H."/>
            <person name="Guo L.-L."/>
            <person name="Xu X.-W."/>
        </authorList>
    </citation>
    <scope>NUCLEOTIDE SEQUENCE [LARGE SCALE GENOMIC DNA]</scope>
    <source>
        <strain evidence="4 5">KCTC 22173</strain>
    </source>
</reference>
<feature type="domain" description="Bacterial sugar transferase" evidence="3">
    <location>
        <begin position="6"/>
        <end position="181"/>
    </location>
</feature>
<dbReference type="Pfam" id="PF02397">
    <property type="entry name" value="Bac_transf"/>
    <property type="match status" value="1"/>
</dbReference>
<gene>
    <name evidence="4" type="ORF">D2V08_15650</name>
</gene>
<evidence type="ECO:0000313" key="4">
    <source>
        <dbReference type="EMBL" id="RIV30523.1"/>
    </source>
</evidence>
<evidence type="ECO:0000313" key="5">
    <source>
        <dbReference type="Proteomes" id="UP000266067"/>
    </source>
</evidence>
<dbReference type="OrthoDB" id="9808602at2"/>
<dbReference type="Proteomes" id="UP000266067">
    <property type="component" value="Unassembled WGS sequence"/>
</dbReference>
<dbReference type="AlphaFoldDB" id="A0A3A1N5I2"/>
<evidence type="ECO:0000256" key="1">
    <source>
        <dbReference type="ARBA" id="ARBA00006464"/>
    </source>
</evidence>
<keyword evidence="2" id="KW-0812">Transmembrane</keyword>
<dbReference type="GO" id="GO:0016780">
    <property type="term" value="F:phosphotransferase activity, for other substituted phosphate groups"/>
    <property type="evidence" value="ECO:0007669"/>
    <property type="project" value="TreeGrafter"/>
</dbReference>
<sequence length="211" mass="24364">MYKFIKRLLDFVFALSLLIISSPVIIITSIALFVSFKESPFFLQKRPGLHEKLFKIVKLKTMNSKKDHDGNLLPDKDRLTKLGKIVRKLSIDELPQLVNIIKGDMSFVGPRPLLDYYLPYYSDEEKLRHSVRPGITGLAQVSGRNHLTWDKRMAKDIEYVKNKSLALDFKILKMTFFKVIKQEDIVVDPNSHMVDFATYKKNLQKGTNSTS</sequence>
<evidence type="ECO:0000259" key="3">
    <source>
        <dbReference type="Pfam" id="PF02397"/>
    </source>
</evidence>
<proteinExistence type="inferred from homology"/>
<comment type="similarity">
    <text evidence="1">Belongs to the bacterial sugar transferase family.</text>
</comment>
<keyword evidence="4" id="KW-0808">Transferase</keyword>
<keyword evidence="2" id="KW-1133">Transmembrane helix</keyword>